<accession>A0A0Q1C0B1</accession>
<dbReference type="STRING" id="346185.AAY42_12360"/>
<evidence type="ECO:0000256" key="1">
    <source>
        <dbReference type="ARBA" id="ARBA00023015"/>
    </source>
</evidence>
<dbReference type="RefSeq" id="WP_055395652.1">
    <property type="nucleotide sequence ID" value="NZ_LCTZ01000002.1"/>
</dbReference>
<dbReference type="GO" id="GO:0043565">
    <property type="term" value="F:sequence-specific DNA binding"/>
    <property type="evidence" value="ECO:0007669"/>
    <property type="project" value="InterPro"/>
</dbReference>
<dbReference type="InterPro" id="IPR029062">
    <property type="entry name" value="Class_I_gatase-like"/>
</dbReference>
<evidence type="ECO:0000313" key="4">
    <source>
        <dbReference type="EMBL" id="KQC30578.1"/>
    </source>
</evidence>
<dbReference type="Proteomes" id="UP000050827">
    <property type="component" value="Unassembled WGS sequence"/>
</dbReference>
<dbReference type="OrthoDB" id="9803764at2"/>
<evidence type="ECO:0000259" key="3">
    <source>
        <dbReference type="PROSITE" id="PS01124"/>
    </source>
</evidence>
<sequence>MIHVSILVPKGNAILSNVVGPFKVLMAANQFLKQTGARKGDFFETHLVGLEHDYSLYNGMFSIHCDKTIDDIEKTDLILIPALRPDKLAEDLADNKDFVPWILNQRNKHNAEVASMCMGAFVLAQTGLVNGKQCATHWAAMEMFKTMFPQVNLVSNKIVTDEDGIYSSGGAFSFLNLMLHLVEKYCGRGTAIYISKFFEIDMDRVDQNQFAIFQGQKDHDDAAIQEAQKYIESNVMDKISVQQLAKKYAISSRNFVRRFKKATQNTPLEYIQRVKIEAAKRSLESTEKNVNEVMYQVGYADQKAFRTVFKKYAGLSPVAYKTKYNRSRVNFERPTSW</sequence>
<keyword evidence="1" id="KW-0805">Transcription regulation</keyword>
<reference evidence="4 5" key="1">
    <citation type="submission" date="2015-04" db="EMBL/GenBank/DDBJ databases">
        <title>Complete genome of flavobacterium.</title>
        <authorList>
            <person name="Kwon Y.M."/>
            <person name="Kim S.-J."/>
        </authorList>
    </citation>
    <scope>NUCLEOTIDE SEQUENCE [LARGE SCALE GENOMIC DNA]</scope>
    <source>
        <strain evidence="4 5">DK169</strain>
    </source>
</reference>
<dbReference type="SUPFAM" id="SSF52317">
    <property type="entry name" value="Class I glutamine amidotransferase-like"/>
    <property type="match status" value="1"/>
</dbReference>
<name>A0A0Q1C0B1_9FLAO</name>
<dbReference type="PANTHER" id="PTHR43130:SF3">
    <property type="entry name" value="HTH-TYPE TRANSCRIPTIONAL REGULATOR RV1931C"/>
    <property type="match status" value="1"/>
</dbReference>
<dbReference type="PATRIC" id="fig|1547436.3.peg.2555"/>
<dbReference type="InterPro" id="IPR052158">
    <property type="entry name" value="INH-QAR"/>
</dbReference>
<dbReference type="AlphaFoldDB" id="A0A0Q1C0B1"/>
<dbReference type="SMART" id="SM00342">
    <property type="entry name" value="HTH_ARAC"/>
    <property type="match status" value="1"/>
</dbReference>
<evidence type="ECO:0000256" key="2">
    <source>
        <dbReference type="ARBA" id="ARBA00023163"/>
    </source>
</evidence>
<keyword evidence="5" id="KW-1185">Reference proteome</keyword>
<gene>
    <name evidence="4" type="ORF">AAY42_12360</name>
</gene>
<dbReference type="GO" id="GO:0003700">
    <property type="term" value="F:DNA-binding transcription factor activity"/>
    <property type="evidence" value="ECO:0007669"/>
    <property type="project" value="InterPro"/>
</dbReference>
<dbReference type="Gene3D" id="1.10.10.60">
    <property type="entry name" value="Homeodomain-like"/>
    <property type="match status" value="2"/>
</dbReference>
<dbReference type="InterPro" id="IPR018060">
    <property type="entry name" value="HTH_AraC"/>
</dbReference>
<dbReference type="PROSITE" id="PS01124">
    <property type="entry name" value="HTH_ARAC_FAMILY_2"/>
    <property type="match status" value="1"/>
</dbReference>
<keyword evidence="2" id="KW-0804">Transcription</keyword>
<dbReference type="Pfam" id="PF12833">
    <property type="entry name" value="HTH_18"/>
    <property type="match status" value="1"/>
</dbReference>
<dbReference type="PANTHER" id="PTHR43130">
    <property type="entry name" value="ARAC-FAMILY TRANSCRIPTIONAL REGULATOR"/>
    <property type="match status" value="1"/>
</dbReference>
<feature type="domain" description="HTH araC/xylS-type" evidence="3">
    <location>
        <begin position="225"/>
        <end position="323"/>
    </location>
</feature>
<dbReference type="SUPFAM" id="SSF46689">
    <property type="entry name" value="Homeodomain-like"/>
    <property type="match status" value="2"/>
</dbReference>
<dbReference type="InterPro" id="IPR009057">
    <property type="entry name" value="Homeodomain-like_sf"/>
</dbReference>
<dbReference type="EMBL" id="LCTZ01000002">
    <property type="protein sequence ID" value="KQC30578.1"/>
    <property type="molecule type" value="Genomic_DNA"/>
</dbReference>
<proteinExistence type="predicted"/>
<comment type="caution">
    <text evidence="4">The sequence shown here is derived from an EMBL/GenBank/DDBJ whole genome shotgun (WGS) entry which is preliminary data.</text>
</comment>
<dbReference type="Pfam" id="PF01965">
    <property type="entry name" value="DJ-1_PfpI"/>
    <property type="match status" value="1"/>
</dbReference>
<evidence type="ECO:0000313" key="5">
    <source>
        <dbReference type="Proteomes" id="UP000050827"/>
    </source>
</evidence>
<dbReference type="Gene3D" id="3.40.50.880">
    <property type="match status" value="1"/>
</dbReference>
<dbReference type="InterPro" id="IPR002818">
    <property type="entry name" value="DJ-1/PfpI"/>
</dbReference>
<organism evidence="4 5">
    <name type="scientific">Flagellimonas eckloniae</name>
    <dbReference type="NCBI Taxonomy" id="346185"/>
    <lineage>
        <taxon>Bacteria</taxon>
        <taxon>Pseudomonadati</taxon>
        <taxon>Bacteroidota</taxon>
        <taxon>Flavobacteriia</taxon>
        <taxon>Flavobacteriales</taxon>
        <taxon>Flavobacteriaceae</taxon>
        <taxon>Flagellimonas</taxon>
    </lineage>
</organism>
<protein>
    <submittedName>
        <fullName evidence="4">AraC family transcriptional regulator</fullName>
    </submittedName>
</protein>